<feature type="transmembrane region" description="Helical" evidence="1">
    <location>
        <begin position="93"/>
        <end position="112"/>
    </location>
</feature>
<proteinExistence type="predicted"/>
<reference evidence="2" key="1">
    <citation type="submission" date="2023-08" db="EMBL/GenBank/DDBJ databases">
        <authorList>
            <person name="Audoor S."/>
            <person name="Bilcke G."/>
        </authorList>
    </citation>
    <scope>NUCLEOTIDE SEQUENCE</scope>
</reference>
<name>A0AAD2CUW3_9STRA</name>
<dbReference type="AlphaFoldDB" id="A0AAD2CUW3"/>
<accession>A0AAD2CUW3</accession>
<protein>
    <submittedName>
        <fullName evidence="2">Uncharacterized protein</fullName>
    </submittedName>
</protein>
<dbReference type="EMBL" id="CAKOGP040001668">
    <property type="protein sequence ID" value="CAJ1946399.1"/>
    <property type="molecule type" value="Genomic_DNA"/>
</dbReference>
<sequence>MSASPASYLLHAPPPKRFKNKKIDIKRRHAVNLTSRSLANITMVSSFNVTFTALIFLGISTLPAQGLMVASVGALADYSGAATSLFNNMRSPAALIGGSLVPIGILSAPTIQKDDSKAMVLLKKANIIIAVASLLSEIMAVVYSSIAINKIAEIAQPKTAGVAQLIAENHELAWLGTNIHFLLGMMGFALIAGSKAYFSVGAPGIGKVTITWGIAAFFQALAIVNRGIAQGSTGDVSSGFASNFFMLIVRYINVAFTASKGGICGYAAVAIGTYALYQTAKTMIGGLLSKDGTPAP</sequence>
<organism evidence="2 3">
    <name type="scientific">Cylindrotheca closterium</name>
    <dbReference type="NCBI Taxonomy" id="2856"/>
    <lineage>
        <taxon>Eukaryota</taxon>
        <taxon>Sar</taxon>
        <taxon>Stramenopiles</taxon>
        <taxon>Ochrophyta</taxon>
        <taxon>Bacillariophyta</taxon>
        <taxon>Bacillariophyceae</taxon>
        <taxon>Bacillariophycidae</taxon>
        <taxon>Bacillariales</taxon>
        <taxon>Bacillariaceae</taxon>
        <taxon>Cylindrotheca</taxon>
    </lineage>
</organism>
<keyword evidence="3" id="KW-1185">Reference proteome</keyword>
<feature type="transmembrane region" description="Helical" evidence="1">
    <location>
        <begin position="65"/>
        <end position="86"/>
    </location>
</feature>
<dbReference type="Proteomes" id="UP001295423">
    <property type="component" value="Unassembled WGS sequence"/>
</dbReference>
<feature type="transmembrane region" description="Helical" evidence="1">
    <location>
        <begin position="37"/>
        <end position="59"/>
    </location>
</feature>
<feature type="transmembrane region" description="Helical" evidence="1">
    <location>
        <begin position="258"/>
        <end position="277"/>
    </location>
</feature>
<gene>
    <name evidence="2" type="ORF">CYCCA115_LOCUS10543</name>
</gene>
<evidence type="ECO:0000256" key="1">
    <source>
        <dbReference type="SAM" id="Phobius"/>
    </source>
</evidence>
<feature type="transmembrane region" description="Helical" evidence="1">
    <location>
        <begin position="127"/>
        <end position="151"/>
    </location>
</feature>
<keyword evidence="1" id="KW-0472">Membrane</keyword>
<feature type="transmembrane region" description="Helical" evidence="1">
    <location>
        <begin position="204"/>
        <end position="224"/>
    </location>
</feature>
<keyword evidence="1" id="KW-1133">Transmembrane helix</keyword>
<evidence type="ECO:0000313" key="3">
    <source>
        <dbReference type="Proteomes" id="UP001295423"/>
    </source>
</evidence>
<feature type="transmembrane region" description="Helical" evidence="1">
    <location>
        <begin position="172"/>
        <end position="192"/>
    </location>
</feature>
<comment type="caution">
    <text evidence="2">The sequence shown here is derived from an EMBL/GenBank/DDBJ whole genome shotgun (WGS) entry which is preliminary data.</text>
</comment>
<evidence type="ECO:0000313" key="2">
    <source>
        <dbReference type="EMBL" id="CAJ1946399.1"/>
    </source>
</evidence>
<keyword evidence="1" id="KW-0812">Transmembrane</keyword>